<reference evidence="1 2" key="1">
    <citation type="submission" date="2015-08" db="EMBL/GenBank/DDBJ databases">
        <title>Next Generation Sequencing and Analysis of the Genome of Puccinia sorghi L Schw, the Causal Agent of Maize Common Rust.</title>
        <authorList>
            <person name="Rochi L."/>
            <person name="Burguener G."/>
            <person name="Darino M."/>
            <person name="Turjanski A."/>
            <person name="Kreff E."/>
            <person name="Dieguez M.J."/>
            <person name="Sacco F."/>
        </authorList>
    </citation>
    <scope>NUCLEOTIDE SEQUENCE [LARGE SCALE GENOMIC DNA]</scope>
    <source>
        <strain evidence="1 2">RO10H11247</strain>
    </source>
</reference>
<protein>
    <submittedName>
        <fullName evidence="1">Uncharacterized protein</fullName>
    </submittedName>
</protein>
<dbReference type="OrthoDB" id="1745472at2759"/>
<dbReference type="AlphaFoldDB" id="A0A0L6UID3"/>
<name>A0A0L6UID3_9BASI</name>
<sequence length="238" mass="26612">MEENLRQTQARLEATAFQKSPAPTQTMAPAPASNPIVLAKPYLFDGTHGAAADLLARQIGIHSITYLKLFSTDSSKVAFAVLFMKDYTETWSQLYLDKWLCGTVLAYTQDFNHHARIVGWADTPLMSLYQHSLKENIQLAVVMSNVEFDSLRSMQAMALKAGHTIEGIIEGRPTPSTIISASAHNPNAMDLSTFQKAPSKRLSNTEQTCWVQRNLCFDCGRPHTPRIFDQGTRTHRRT</sequence>
<gene>
    <name evidence="1" type="ORF">VP01_6301g1</name>
</gene>
<organism evidence="1 2">
    <name type="scientific">Puccinia sorghi</name>
    <dbReference type="NCBI Taxonomy" id="27349"/>
    <lineage>
        <taxon>Eukaryota</taxon>
        <taxon>Fungi</taxon>
        <taxon>Dikarya</taxon>
        <taxon>Basidiomycota</taxon>
        <taxon>Pucciniomycotina</taxon>
        <taxon>Pucciniomycetes</taxon>
        <taxon>Pucciniales</taxon>
        <taxon>Pucciniaceae</taxon>
        <taxon>Puccinia</taxon>
    </lineage>
</organism>
<evidence type="ECO:0000313" key="2">
    <source>
        <dbReference type="Proteomes" id="UP000037035"/>
    </source>
</evidence>
<proteinExistence type="predicted"/>
<keyword evidence="2" id="KW-1185">Reference proteome</keyword>
<dbReference type="EMBL" id="LAVV01011610">
    <property type="protein sequence ID" value="KNZ47565.1"/>
    <property type="molecule type" value="Genomic_DNA"/>
</dbReference>
<dbReference type="Proteomes" id="UP000037035">
    <property type="component" value="Unassembled WGS sequence"/>
</dbReference>
<dbReference type="VEuPathDB" id="FungiDB:VP01_6301g1"/>
<evidence type="ECO:0000313" key="1">
    <source>
        <dbReference type="EMBL" id="KNZ47565.1"/>
    </source>
</evidence>
<accession>A0A0L6UID3</accession>
<comment type="caution">
    <text evidence="1">The sequence shown here is derived from an EMBL/GenBank/DDBJ whole genome shotgun (WGS) entry which is preliminary data.</text>
</comment>